<comment type="pathway">
    <text evidence="1 9">Isoprenoid biosynthesis; isopentenyl diphosphate biosynthesis via DXP pathway; isopentenyl diphosphate from 1-deoxy-D-xylulose 5-phosphate: step 1/6.</text>
</comment>
<comment type="similarity">
    <text evidence="2 9">Belongs to the DXR family.</text>
</comment>
<feature type="binding site" evidence="9">
    <location>
        <position position="12"/>
    </location>
    <ligand>
        <name>NADPH</name>
        <dbReference type="ChEBI" id="CHEBI:57783"/>
    </ligand>
</feature>
<evidence type="ECO:0000256" key="1">
    <source>
        <dbReference type="ARBA" id="ARBA00005094"/>
    </source>
</evidence>
<dbReference type="Proteomes" id="UP000216311">
    <property type="component" value="Unassembled WGS sequence"/>
</dbReference>
<feature type="binding site" evidence="9">
    <location>
        <position position="136"/>
    </location>
    <ligand>
        <name>NADPH</name>
        <dbReference type="ChEBI" id="CHEBI:57783"/>
    </ligand>
</feature>
<dbReference type="Pfam" id="PF08436">
    <property type="entry name" value="DXP_redisom_C"/>
    <property type="match status" value="1"/>
</dbReference>
<dbReference type="HAMAP" id="MF_00183">
    <property type="entry name" value="DXP_reductoisom"/>
    <property type="match status" value="1"/>
</dbReference>
<dbReference type="InterPro" id="IPR013512">
    <property type="entry name" value="DXP_reductoisomerase_N"/>
</dbReference>
<feature type="binding site" evidence="9">
    <location>
        <position position="39"/>
    </location>
    <ligand>
        <name>NADPH</name>
        <dbReference type="ChEBI" id="CHEBI:57783"/>
    </ligand>
</feature>
<dbReference type="RefSeq" id="WP_094363315.1">
    <property type="nucleotide sequence ID" value="NZ_NMVQ01000008.1"/>
</dbReference>
<comment type="cofactor">
    <cofactor evidence="9">
        <name>Mg(2+)</name>
        <dbReference type="ChEBI" id="CHEBI:18420"/>
    </cofactor>
    <cofactor evidence="9">
        <name>Mn(2+)</name>
        <dbReference type="ChEBI" id="CHEBI:29035"/>
    </cofactor>
</comment>
<comment type="function">
    <text evidence="9">Catalyzes the NADPH-dependent rearrangement and reduction of 1-deoxy-D-xylulose-5-phosphate (DXP) to 2-C-methyl-D-erythritol 4-phosphate (MEP).</text>
</comment>
<evidence type="ECO:0000256" key="2">
    <source>
        <dbReference type="ARBA" id="ARBA00006825"/>
    </source>
</evidence>
<evidence type="ECO:0000256" key="6">
    <source>
        <dbReference type="ARBA" id="ARBA00023211"/>
    </source>
</evidence>
<dbReference type="PANTHER" id="PTHR30525">
    <property type="entry name" value="1-DEOXY-D-XYLULOSE 5-PHOSPHATE REDUCTOISOMERASE"/>
    <property type="match status" value="1"/>
</dbReference>
<keyword evidence="9" id="KW-0460">Magnesium</keyword>
<organism evidence="13 14">
    <name type="scientific">Enemella dayhoffiae</name>
    <dbReference type="NCBI Taxonomy" id="2016507"/>
    <lineage>
        <taxon>Bacteria</taxon>
        <taxon>Bacillati</taxon>
        <taxon>Actinomycetota</taxon>
        <taxon>Actinomycetes</taxon>
        <taxon>Propionibacteriales</taxon>
        <taxon>Propionibacteriaceae</taxon>
        <taxon>Enemella</taxon>
    </lineage>
</organism>
<name>A0A255H644_9ACTN</name>
<evidence type="ECO:0000256" key="4">
    <source>
        <dbReference type="ARBA" id="ARBA00022857"/>
    </source>
</evidence>
<dbReference type="SUPFAM" id="SSF51735">
    <property type="entry name" value="NAD(P)-binding Rossmann-fold domains"/>
    <property type="match status" value="1"/>
</dbReference>
<accession>A0A255H644</accession>
<dbReference type="NCBIfam" id="TIGR00243">
    <property type="entry name" value="Dxr"/>
    <property type="match status" value="1"/>
</dbReference>
<keyword evidence="5 9" id="KW-0560">Oxidoreductase</keyword>
<feature type="binding site" evidence="9">
    <location>
        <position position="160"/>
    </location>
    <ligand>
        <name>Mn(2+)</name>
        <dbReference type="ChEBI" id="CHEBI:29035"/>
    </ligand>
</feature>
<evidence type="ECO:0000256" key="7">
    <source>
        <dbReference type="ARBA" id="ARBA00023229"/>
    </source>
</evidence>
<keyword evidence="4 9" id="KW-0521">NADP</keyword>
<feature type="domain" description="1-deoxy-D-xylulose 5-phosphate reductoisomerase N-terminal" evidence="10">
    <location>
        <begin position="4"/>
        <end position="142"/>
    </location>
</feature>
<feature type="binding site" evidence="9">
    <location>
        <position position="36"/>
    </location>
    <ligand>
        <name>NADPH</name>
        <dbReference type="ChEBI" id="CHEBI:57783"/>
    </ligand>
</feature>
<feature type="binding site" evidence="9">
    <location>
        <position position="184"/>
    </location>
    <ligand>
        <name>1-deoxy-D-xylulose 5-phosphate</name>
        <dbReference type="ChEBI" id="CHEBI:57792"/>
    </ligand>
</feature>
<evidence type="ECO:0000256" key="3">
    <source>
        <dbReference type="ARBA" id="ARBA00022723"/>
    </source>
</evidence>
<dbReference type="InterPro" id="IPR003821">
    <property type="entry name" value="DXP_reductoisomerase"/>
</dbReference>
<keyword evidence="3 9" id="KW-0479">Metal-binding</keyword>
<feature type="binding site" evidence="9">
    <location>
        <position position="159"/>
    </location>
    <ligand>
        <name>1-deoxy-D-xylulose 5-phosphate</name>
        <dbReference type="ChEBI" id="CHEBI:57792"/>
    </ligand>
</feature>
<evidence type="ECO:0000256" key="5">
    <source>
        <dbReference type="ARBA" id="ARBA00023002"/>
    </source>
</evidence>
<keyword evidence="13" id="KW-0413">Isomerase</keyword>
<evidence type="ECO:0000256" key="9">
    <source>
        <dbReference type="HAMAP-Rule" id="MF_00183"/>
    </source>
</evidence>
<dbReference type="InterPro" id="IPR036169">
    <property type="entry name" value="DXPR_C_sf"/>
</dbReference>
<feature type="binding site" evidence="9">
    <location>
        <position position="158"/>
    </location>
    <ligand>
        <name>Mn(2+)</name>
        <dbReference type="ChEBI" id="CHEBI:29035"/>
    </ligand>
</feature>
<feature type="binding site" evidence="9">
    <location>
        <position position="220"/>
    </location>
    <ligand>
        <name>1-deoxy-D-xylulose 5-phosphate</name>
        <dbReference type="ChEBI" id="CHEBI:57792"/>
    </ligand>
</feature>
<feature type="binding site" evidence="9">
    <location>
        <position position="13"/>
    </location>
    <ligand>
        <name>NADPH</name>
        <dbReference type="ChEBI" id="CHEBI:57783"/>
    </ligand>
</feature>
<feature type="binding site" evidence="9">
    <location>
        <position position="11"/>
    </location>
    <ligand>
        <name>NADPH</name>
        <dbReference type="ChEBI" id="CHEBI:57783"/>
    </ligand>
</feature>
<comment type="catalytic activity">
    <reaction evidence="8">
        <text>2-C-methyl-D-erythritol 4-phosphate + NADP(+) = 1-deoxy-D-xylulose 5-phosphate + NADPH + H(+)</text>
        <dbReference type="Rhea" id="RHEA:13717"/>
        <dbReference type="ChEBI" id="CHEBI:15378"/>
        <dbReference type="ChEBI" id="CHEBI:57783"/>
        <dbReference type="ChEBI" id="CHEBI:57792"/>
        <dbReference type="ChEBI" id="CHEBI:58262"/>
        <dbReference type="ChEBI" id="CHEBI:58349"/>
        <dbReference type="EC" id="1.1.1.267"/>
    </reaction>
    <physiologicalReaction direction="right-to-left" evidence="8">
        <dbReference type="Rhea" id="RHEA:13719"/>
    </physiologicalReaction>
</comment>
<proteinExistence type="inferred from homology"/>
<dbReference type="EMBL" id="NMVQ01000008">
    <property type="protein sequence ID" value="OYO23081.1"/>
    <property type="molecule type" value="Genomic_DNA"/>
</dbReference>
<keyword evidence="14" id="KW-1185">Reference proteome</keyword>
<gene>
    <name evidence="9" type="primary">dxr</name>
    <name evidence="13" type="ORF">CGZ93_06355</name>
</gene>
<comment type="caution">
    <text evidence="13">The sequence shown here is derived from an EMBL/GenBank/DDBJ whole genome shotgun (WGS) entry which is preliminary data.</text>
</comment>
<feature type="domain" description="1-deoxy-D-xylulose 5-phosphate reductoisomerase C-terminal" evidence="11">
    <location>
        <begin position="154"/>
        <end position="237"/>
    </location>
</feature>
<dbReference type="GO" id="GO:0070402">
    <property type="term" value="F:NADPH binding"/>
    <property type="evidence" value="ECO:0007669"/>
    <property type="project" value="InterPro"/>
</dbReference>
<evidence type="ECO:0000313" key="13">
    <source>
        <dbReference type="EMBL" id="OYO23081.1"/>
    </source>
</evidence>
<dbReference type="PANTHER" id="PTHR30525:SF0">
    <property type="entry name" value="1-DEOXY-D-XYLULOSE 5-PHOSPHATE REDUCTOISOMERASE, CHLOROPLASTIC"/>
    <property type="match status" value="1"/>
</dbReference>
<evidence type="ECO:0000259" key="10">
    <source>
        <dbReference type="Pfam" id="PF02670"/>
    </source>
</evidence>
<protein>
    <recommendedName>
        <fullName evidence="9">1-deoxy-D-xylulose 5-phosphate reductoisomerase</fullName>
        <shortName evidence="9">DXP reductoisomerase</shortName>
        <ecNumber evidence="9">1.1.1.267</ecNumber>
    </recommendedName>
    <alternativeName>
        <fullName evidence="9">1-deoxyxylulose-5-phosphate reductoisomerase</fullName>
    </alternativeName>
    <alternativeName>
        <fullName evidence="9">2-C-methyl-D-erythritol 4-phosphate synthase</fullName>
    </alternativeName>
</protein>
<feature type="binding site" evidence="9">
    <location>
        <position position="160"/>
    </location>
    <ligand>
        <name>1-deoxy-D-xylulose 5-phosphate</name>
        <dbReference type="ChEBI" id="CHEBI:57792"/>
    </ligand>
</feature>
<feature type="binding site" evidence="9">
    <location>
        <position position="10"/>
    </location>
    <ligand>
        <name>NADPH</name>
        <dbReference type="ChEBI" id="CHEBI:57783"/>
    </ligand>
</feature>
<reference evidence="13 14" key="1">
    <citation type="submission" date="2017-07" db="EMBL/GenBank/DDBJ databases">
        <title>Draft whole genome sequences of clinical Proprionibacteriaceae strains.</title>
        <authorList>
            <person name="Bernier A.-M."/>
            <person name="Bernard K."/>
            <person name="Domingo M.-C."/>
        </authorList>
    </citation>
    <scope>NUCLEOTIDE SEQUENCE [LARGE SCALE GENOMIC DNA]</scope>
    <source>
        <strain evidence="13 14">NML 130396</strain>
    </source>
</reference>
<dbReference type="InterPro" id="IPR013644">
    <property type="entry name" value="DXP_reductoisomerase_C"/>
</dbReference>
<dbReference type="GO" id="GO:0016853">
    <property type="term" value="F:isomerase activity"/>
    <property type="evidence" value="ECO:0007669"/>
    <property type="project" value="UniProtKB-KW"/>
</dbReference>
<feature type="domain" description="DXP reductoisomerase C-terminal" evidence="12">
    <location>
        <begin position="270"/>
        <end position="404"/>
    </location>
</feature>
<dbReference type="Gene3D" id="3.40.50.720">
    <property type="entry name" value="NAD(P)-binding Rossmann-like Domain"/>
    <property type="match status" value="1"/>
</dbReference>
<keyword evidence="6 9" id="KW-0464">Manganese</keyword>
<feature type="binding site" evidence="9">
    <location>
        <position position="134"/>
    </location>
    <ligand>
        <name>NADPH</name>
        <dbReference type="ChEBI" id="CHEBI:57783"/>
    </ligand>
</feature>
<feature type="binding site" evidence="9">
    <location>
        <position position="229"/>
    </location>
    <ligand>
        <name>1-deoxy-D-xylulose 5-phosphate</name>
        <dbReference type="ChEBI" id="CHEBI:57792"/>
    </ligand>
</feature>
<feature type="binding site" evidence="9">
    <location>
        <position position="213"/>
    </location>
    <ligand>
        <name>NADPH</name>
        <dbReference type="ChEBI" id="CHEBI:57783"/>
    </ligand>
</feature>
<dbReference type="SUPFAM" id="SSF69055">
    <property type="entry name" value="1-deoxy-D-xylulose-5-phosphate reductoisomerase, C-terminal domain"/>
    <property type="match status" value="1"/>
</dbReference>
<feature type="binding site" evidence="9">
    <location>
        <position position="135"/>
    </location>
    <ligand>
        <name>1-deoxy-D-xylulose 5-phosphate</name>
        <dbReference type="ChEBI" id="CHEBI:57792"/>
    </ligand>
</feature>
<dbReference type="Pfam" id="PF13288">
    <property type="entry name" value="DXPR_C"/>
    <property type="match status" value="1"/>
</dbReference>
<dbReference type="GO" id="GO:0030604">
    <property type="term" value="F:1-deoxy-D-xylulose-5-phosphate reductoisomerase activity"/>
    <property type="evidence" value="ECO:0007669"/>
    <property type="project" value="UniProtKB-UniRule"/>
</dbReference>
<sequence>MREVIILGSTGSIGTQALEVIGERPDSFRVVGLAAGGSNIPLLAQQVLDHRPRVVALSRAQSAQDLQLALYAEAKLRGWGTGDTTLPKILAGPDAATELAAEGCDVVLNGITGAAGLGATLATLAAGTTLALANKESLVIGGRLVTDAADDGQLVAVDSEHSAIAQCLRAGRRDEVRKVIVTASGGPFRGWTRERMADVTPEQAMQHPTWNMGRVITINSATLVNKALEVLEAALLYDVELADIEPVVHPQSIVHSMVEFVDGSTMAQCSPPDMKLPIALGLTWPDRVAGAAYPCDWTRATSWTFEPIDHQAFPAIELIKRAGSAAGTAPAVYNAANEVAVDAFCEGRIGFLDIVDTIASVLEEHLAPAANEPHATGDGVGSRLVGSDRVTVPTVLAADQWARQRADQLTAGNKE</sequence>
<dbReference type="AlphaFoldDB" id="A0A255H644"/>
<comment type="caution">
    <text evidence="9">Lacks conserved residue(s) required for the propagation of feature annotation.</text>
</comment>
<dbReference type="InterPro" id="IPR026877">
    <property type="entry name" value="DXPR_C"/>
</dbReference>
<feature type="binding site" evidence="9">
    <location>
        <position position="226"/>
    </location>
    <ligand>
        <name>1-deoxy-D-xylulose 5-phosphate</name>
        <dbReference type="ChEBI" id="CHEBI:57792"/>
    </ligand>
</feature>
<dbReference type="EC" id="1.1.1.267" evidence="9"/>
<dbReference type="GO" id="GO:0051484">
    <property type="term" value="P:isopentenyl diphosphate biosynthetic process, methylerythritol 4-phosphate pathway involved in terpenoid biosynthetic process"/>
    <property type="evidence" value="ECO:0007669"/>
    <property type="project" value="UniProtKB-ARBA"/>
</dbReference>
<feature type="binding site" evidence="9">
    <location>
        <position position="229"/>
    </location>
    <ligand>
        <name>Mn(2+)</name>
        <dbReference type="ChEBI" id="CHEBI:29035"/>
    </ligand>
</feature>
<evidence type="ECO:0000256" key="8">
    <source>
        <dbReference type="ARBA" id="ARBA00048543"/>
    </source>
</evidence>
<evidence type="ECO:0000259" key="12">
    <source>
        <dbReference type="Pfam" id="PF13288"/>
    </source>
</evidence>
<evidence type="ECO:0000259" key="11">
    <source>
        <dbReference type="Pfam" id="PF08436"/>
    </source>
</evidence>
<dbReference type="Gene3D" id="1.10.1740.10">
    <property type="match status" value="1"/>
</dbReference>
<dbReference type="InterPro" id="IPR036291">
    <property type="entry name" value="NAD(P)-bd_dom_sf"/>
</dbReference>
<dbReference type="UniPathway" id="UPA00056">
    <property type="reaction ID" value="UER00092"/>
</dbReference>
<evidence type="ECO:0000313" key="14">
    <source>
        <dbReference type="Proteomes" id="UP000216311"/>
    </source>
</evidence>
<keyword evidence="7 9" id="KW-0414">Isoprene biosynthesis</keyword>
<dbReference type="OrthoDB" id="9806546at2"/>
<dbReference type="SUPFAM" id="SSF55347">
    <property type="entry name" value="Glyceraldehyde-3-phosphate dehydrogenase-like, C-terminal domain"/>
    <property type="match status" value="1"/>
</dbReference>
<dbReference type="PIRSF" id="PIRSF006205">
    <property type="entry name" value="Dxp_reductismrs"/>
    <property type="match status" value="1"/>
</dbReference>
<dbReference type="Pfam" id="PF02670">
    <property type="entry name" value="DXP_reductoisom"/>
    <property type="match status" value="1"/>
</dbReference>
<feature type="binding site" evidence="9">
    <location>
        <position position="225"/>
    </location>
    <ligand>
        <name>1-deoxy-D-xylulose 5-phosphate</name>
        <dbReference type="ChEBI" id="CHEBI:57792"/>
    </ligand>
</feature>
<feature type="binding site" evidence="9">
    <location>
        <position position="207"/>
    </location>
    <ligand>
        <name>1-deoxy-D-xylulose 5-phosphate</name>
        <dbReference type="ChEBI" id="CHEBI:57792"/>
    </ligand>
</feature>
<dbReference type="FunFam" id="3.40.50.720:FF:000045">
    <property type="entry name" value="1-deoxy-D-xylulose 5-phosphate reductoisomerase"/>
    <property type="match status" value="1"/>
</dbReference>
<dbReference type="GO" id="GO:0030145">
    <property type="term" value="F:manganese ion binding"/>
    <property type="evidence" value="ECO:0007669"/>
    <property type="project" value="TreeGrafter"/>
</dbReference>